<dbReference type="InterPro" id="IPR046062">
    <property type="entry name" value="DUF6020"/>
</dbReference>
<protein>
    <recommendedName>
        <fullName evidence="3">Glycosyltransferase RgtA/B/C/D-like domain-containing protein</fullName>
    </recommendedName>
</protein>
<evidence type="ECO:0000313" key="2">
    <source>
        <dbReference type="EMBL" id="ANY74137.1"/>
    </source>
</evidence>
<feature type="transmembrane region" description="Helical" evidence="1">
    <location>
        <begin position="259"/>
        <end position="276"/>
    </location>
</feature>
<dbReference type="AlphaFoldDB" id="A0A1B2E2L0"/>
<feature type="transmembrane region" description="Helical" evidence="1">
    <location>
        <begin position="507"/>
        <end position="526"/>
    </location>
</feature>
<feature type="transmembrane region" description="Helical" evidence="1">
    <location>
        <begin position="233"/>
        <end position="253"/>
    </location>
</feature>
<keyword evidence="1" id="KW-0472">Membrane</keyword>
<evidence type="ECO:0008006" key="3">
    <source>
        <dbReference type="Google" id="ProtNLM"/>
    </source>
</evidence>
<proteinExistence type="predicted"/>
<evidence type="ECO:0000256" key="1">
    <source>
        <dbReference type="SAM" id="Phobius"/>
    </source>
</evidence>
<name>A0A1B2E2L0_9BACL</name>
<feature type="transmembrane region" description="Helical" evidence="1">
    <location>
        <begin position="33"/>
        <end position="50"/>
    </location>
</feature>
<feature type="transmembrane region" description="Helical" evidence="1">
    <location>
        <begin position="71"/>
        <end position="93"/>
    </location>
</feature>
<dbReference type="EMBL" id="CP016809">
    <property type="protein sequence ID" value="ANY74137.1"/>
    <property type="molecule type" value="Genomic_DNA"/>
</dbReference>
<feature type="transmembrane region" description="Helical" evidence="1">
    <location>
        <begin position="328"/>
        <end position="350"/>
    </location>
</feature>
<organism evidence="2">
    <name type="scientific">Paenibacillus ihbetae</name>
    <dbReference type="NCBI Taxonomy" id="1870820"/>
    <lineage>
        <taxon>Bacteria</taxon>
        <taxon>Bacillati</taxon>
        <taxon>Bacillota</taxon>
        <taxon>Bacilli</taxon>
        <taxon>Bacillales</taxon>
        <taxon>Paenibacillaceae</taxon>
        <taxon>Paenibacillus</taxon>
    </lineage>
</organism>
<dbReference type="RefSeq" id="WP_099478315.1">
    <property type="nucleotide sequence ID" value="NZ_CP016809.1"/>
</dbReference>
<feature type="transmembrane region" description="Helical" evidence="1">
    <location>
        <begin position="9"/>
        <end position="27"/>
    </location>
</feature>
<feature type="transmembrane region" description="Helical" evidence="1">
    <location>
        <begin position="306"/>
        <end position="321"/>
    </location>
</feature>
<feature type="transmembrane region" description="Helical" evidence="1">
    <location>
        <begin position="533"/>
        <end position="552"/>
    </location>
</feature>
<dbReference type="KEGG" id="pib:BBD41_16965"/>
<feature type="transmembrane region" description="Helical" evidence="1">
    <location>
        <begin position="142"/>
        <end position="161"/>
    </location>
</feature>
<reference evidence="2" key="1">
    <citation type="submission" date="2016-08" db="EMBL/GenBank/DDBJ databases">
        <title>Complete Genome Seqeunce of Paenibacillus sp. nov. IHBB 9852 from high altitute lake of Indian trans-Himalayas.</title>
        <authorList>
            <person name="Kiran S."/>
            <person name="Swarnkar M.K."/>
            <person name="Rana A."/>
            <person name="Tewari R."/>
            <person name="Gulati A."/>
        </authorList>
    </citation>
    <scope>NUCLEOTIDE SEQUENCE [LARGE SCALE GENOMIC DNA]</scope>
    <source>
        <strain evidence="2">IHBB 9852</strain>
    </source>
</reference>
<dbReference type="Pfam" id="PF19484">
    <property type="entry name" value="DUF6020"/>
    <property type="match status" value="1"/>
</dbReference>
<sequence length="586" mass="67573">MNIELKEKTALMWIVAVIFSTCLIYVLIPNQMFVILLLFSFLLIFCVKSIQASIKGEVFKPYKSFNYKTKIWIYIFYFIFSFLLFLSLIGSRFDASKSLLGNLIISVLAVISLMCLVLYTTYNLLSYDSNATGTSLIGKYRILIYSLPSIVIYSFYLISYFPGAMSPDSLDQWSQTISHEFNDWHPVAHTWFIMLTTIIWKSPAAYSVVQILILAFIIGYLGYTFEKYGVRKFLIWMIVLCMSLIPINGIYSITMWKDILYSACMLLFSIFIFNLIKTRGNWLDSNLNIFLYFISSLGFIMFRHNGLLVFVVTLVILAIIFKSDLKKVYFISIIVVVVQLIITGPLYNFFNVKSSDPNEALAIPTQLIASVIAQDGNLAQEQKDFFNEVLPLDMWRKLYNPYSVDPIKFNEQFNRSFLLENKNEFLKQWLVVSFNNPKLVIKAYLKQVSVVWQIKQFNDGVSTLYLTDIYPKEIGEKMGLTSIVINEKLTSVINQILNSTWLYPLNIIWRPAIYTFLIILFSFVNILRGNWKYSLISLPVMLNTGMLLAAIPAQDFRYSYGNVLVMFLAFLTVFVGKNSNLRGGTN</sequence>
<feature type="transmembrane region" description="Helical" evidence="1">
    <location>
        <begin position="99"/>
        <end position="122"/>
    </location>
</feature>
<gene>
    <name evidence="2" type="ORF">BBD41_16965</name>
</gene>
<keyword evidence="1" id="KW-0812">Transmembrane</keyword>
<feature type="transmembrane region" description="Helical" evidence="1">
    <location>
        <begin position="204"/>
        <end position="221"/>
    </location>
</feature>
<feature type="transmembrane region" description="Helical" evidence="1">
    <location>
        <begin position="558"/>
        <end position="576"/>
    </location>
</feature>
<keyword evidence="1" id="KW-1133">Transmembrane helix</keyword>
<accession>A0A1B2E2L0</accession>